<gene>
    <name evidence="1" type="ORF">F0562_008031</name>
</gene>
<accession>A0A5J5A6Z3</accession>
<evidence type="ECO:0000313" key="1">
    <source>
        <dbReference type="EMBL" id="KAA8526230.1"/>
    </source>
</evidence>
<dbReference type="Proteomes" id="UP000325577">
    <property type="component" value="Linkage Group LG3"/>
</dbReference>
<name>A0A5J5A6Z3_9ASTE</name>
<organism evidence="1 2">
    <name type="scientific">Nyssa sinensis</name>
    <dbReference type="NCBI Taxonomy" id="561372"/>
    <lineage>
        <taxon>Eukaryota</taxon>
        <taxon>Viridiplantae</taxon>
        <taxon>Streptophyta</taxon>
        <taxon>Embryophyta</taxon>
        <taxon>Tracheophyta</taxon>
        <taxon>Spermatophyta</taxon>
        <taxon>Magnoliopsida</taxon>
        <taxon>eudicotyledons</taxon>
        <taxon>Gunneridae</taxon>
        <taxon>Pentapetalae</taxon>
        <taxon>asterids</taxon>
        <taxon>Cornales</taxon>
        <taxon>Nyssaceae</taxon>
        <taxon>Nyssa</taxon>
    </lineage>
</organism>
<evidence type="ECO:0000313" key="2">
    <source>
        <dbReference type="Proteomes" id="UP000325577"/>
    </source>
</evidence>
<sequence length="105" mass="12079">MPYKKQSNESNNNACNASQNSDLTFIGKQLEKLIGNPQTVSQITRTLYLQSEISEARHWSCLKVSAVDLIQASKLSNFRKFLLWLTVQEIVLWFADEKLDDDEKN</sequence>
<keyword evidence="2" id="KW-1185">Reference proteome</keyword>
<dbReference type="AlphaFoldDB" id="A0A5J5A6Z3"/>
<reference evidence="1 2" key="1">
    <citation type="submission" date="2019-09" db="EMBL/GenBank/DDBJ databases">
        <title>A chromosome-level genome assembly of the Chinese tupelo Nyssa sinensis.</title>
        <authorList>
            <person name="Yang X."/>
            <person name="Kang M."/>
            <person name="Yang Y."/>
            <person name="Xiong H."/>
            <person name="Wang M."/>
            <person name="Zhang Z."/>
            <person name="Wang Z."/>
            <person name="Wu H."/>
            <person name="Ma T."/>
            <person name="Liu J."/>
            <person name="Xi Z."/>
        </authorList>
    </citation>
    <scope>NUCLEOTIDE SEQUENCE [LARGE SCALE GENOMIC DNA]</scope>
    <source>
        <strain evidence="1">J267</strain>
        <tissue evidence="1">Leaf</tissue>
    </source>
</reference>
<proteinExistence type="predicted"/>
<protein>
    <submittedName>
        <fullName evidence="1">Uncharacterized protein</fullName>
    </submittedName>
</protein>
<dbReference type="EMBL" id="CM018046">
    <property type="protein sequence ID" value="KAA8526230.1"/>
    <property type="molecule type" value="Genomic_DNA"/>
</dbReference>